<keyword evidence="3" id="KW-1185">Reference proteome</keyword>
<reference evidence="2 3" key="1">
    <citation type="submission" date="2016-06" db="EMBL/GenBank/DDBJ databases">
        <title>Respiratory ammonification of nitrate coupled to the oxidation of elemental sulfur in deep-sea autotrophic thermophilic bacteria.</title>
        <authorList>
            <person name="Slobodkina G.B."/>
            <person name="Mardanov A.V."/>
            <person name="Ravin N.V."/>
            <person name="Frolova A.A."/>
            <person name="Viryasiv M.B."/>
            <person name="Chernyh N.A."/>
            <person name="Bonch-Osmolovskaya E.A."/>
            <person name="Slobodkin A.I."/>
        </authorList>
    </citation>
    <scope>NUCLEOTIDE SEQUENCE [LARGE SCALE GENOMIC DNA]</scope>
    <source>
        <strain evidence="2 3">S69</strain>
    </source>
</reference>
<keyword evidence="1" id="KW-0472">Membrane</keyword>
<feature type="transmembrane region" description="Helical" evidence="1">
    <location>
        <begin position="7"/>
        <end position="25"/>
    </location>
</feature>
<dbReference type="AlphaFoldDB" id="A0A1B9F351"/>
<proteinExistence type="predicted"/>
<dbReference type="Gene3D" id="2.40.10.410">
    <property type="entry name" value="FlgT, C-terminal domain"/>
    <property type="match status" value="1"/>
</dbReference>
<dbReference type="EMBL" id="MAGO01000013">
    <property type="protein sequence ID" value="OCC14368.1"/>
    <property type="molecule type" value="Genomic_DNA"/>
</dbReference>
<dbReference type="InterPro" id="IPR038165">
    <property type="entry name" value="FlgT_C_sf"/>
</dbReference>
<accession>A0A1B9F351</accession>
<dbReference type="STRING" id="1156395.DBT_2241"/>
<dbReference type="OrthoDB" id="5494978at2"/>
<dbReference type="Proteomes" id="UP000093080">
    <property type="component" value="Unassembled WGS sequence"/>
</dbReference>
<protein>
    <submittedName>
        <fullName evidence="2">Uncharacterized protein</fullName>
    </submittedName>
</protein>
<evidence type="ECO:0000313" key="3">
    <source>
        <dbReference type="Proteomes" id="UP000093080"/>
    </source>
</evidence>
<gene>
    <name evidence="2" type="ORF">DBT_2241</name>
</gene>
<keyword evidence="1" id="KW-0812">Transmembrane</keyword>
<evidence type="ECO:0000256" key="1">
    <source>
        <dbReference type="SAM" id="Phobius"/>
    </source>
</evidence>
<name>A0A1B9F351_9BACT</name>
<keyword evidence="1" id="KW-1133">Transmembrane helix</keyword>
<evidence type="ECO:0000313" key="2">
    <source>
        <dbReference type="EMBL" id="OCC14368.1"/>
    </source>
</evidence>
<sequence>MAEFKHTNYTIITICFTVILFAFLFSGCAKKTGVTAQKSANAKEQRTVSEDKELERMEQEIQDSPFLITAEYFRKTAGKGDNIKLFGPTKKDKELEERLLRLEQRMKGLPYRTKDSNGMPVLRRKVVLLSLLGDLGLEVLTRLPQALRSTDGVIPVDTSRLSRLLESQGLSVGDLVKTSVRREVANLAGIQAYILVSFPSGKPIQGKKSLLRIDVIHAVESVLIGSYLATIDDFDKVAPKISRDIVQATEWSCRIIKIDENSIYLNAGRLSGVQPGDRFQVYGKGAEIFDPVTKRSLGFAPGNFKGVIEVETLFGSDASRAKIISGGGFKVGDQVKILELS</sequence>
<organism evidence="2 3">
    <name type="scientific">Dissulfuribacter thermophilus</name>
    <dbReference type="NCBI Taxonomy" id="1156395"/>
    <lineage>
        <taxon>Bacteria</taxon>
        <taxon>Pseudomonadati</taxon>
        <taxon>Thermodesulfobacteriota</taxon>
        <taxon>Dissulfuribacteria</taxon>
        <taxon>Dissulfuribacterales</taxon>
        <taxon>Dissulfuribacteraceae</taxon>
        <taxon>Dissulfuribacter</taxon>
    </lineage>
</organism>
<comment type="caution">
    <text evidence="2">The sequence shown here is derived from an EMBL/GenBank/DDBJ whole genome shotgun (WGS) entry which is preliminary data.</text>
</comment>
<dbReference type="RefSeq" id="WP_067620330.1">
    <property type="nucleotide sequence ID" value="NZ_MAGO01000013.1"/>
</dbReference>
<dbReference type="PROSITE" id="PS51257">
    <property type="entry name" value="PROKAR_LIPOPROTEIN"/>
    <property type="match status" value="1"/>
</dbReference>